<dbReference type="EMBL" id="AVOT02028197">
    <property type="protein sequence ID" value="MBW0520594.1"/>
    <property type="molecule type" value="Genomic_DNA"/>
</dbReference>
<comment type="caution">
    <text evidence="2">The sequence shown here is derived from an EMBL/GenBank/DDBJ whole genome shotgun (WGS) entry which is preliminary data.</text>
</comment>
<evidence type="ECO:0000256" key="1">
    <source>
        <dbReference type="SAM" id="Phobius"/>
    </source>
</evidence>
<dbReference type="AlphaFoldDB" id="A0A9Q3EG43"/>
<dbReference type="Proteomes" id="UP000765509">
    <property type="component" value="Unassembled WGS sequence"/>
</dbReference>
<keyword evidence="1" id="KW-0812">Transmembrane</keyword>
<organism evidence="2 3">
    <name type="scientific">Austropuccinia psidii MF-1</name>
    <dbReference type="NCBI Taxonomy" id="1389203"/>
    <lineage>
        <taxon>Eukaryota</taxon>
        <taxon>Fungi</taxon>
        <taxon>Dikarya</taxon>
        <taxon>Basidiomycota</taxon>
        <taxon>Pucciniomycotina</taxon>
        <taxon>Pucciniomycetes</taxon>
        <taxon>Pucciniales</taxon>
        <taxon>Sphaerophragmiaceae</taxon>
        <taxon>Austropuccinia</taxon>
    </lineage>
</organism>
<evidence type="ECO:0000313" key="2">
    <source>
        <dbReference type="EMBL" id="MBW0520594.1"/>
    </source>
</evidence>
<accession>A0A9Q3EG43</accession>
<proteinExistence type="predicted"/>
<sequence>MLSFLDGPLGLQRLIEESRERNLRPSSMGYAAAFRSGNWLSCWPDNQIIHELRLQVSHSFALLCTWTAIVFVCGCALMFSSVRTTIDHYRCRAGVRMGKKIKTVDKLKKYAVVAD</sequence>
<evidence type="ECO:0000313" key="3">
    <source>
        <dbReference type="Proteomes" id="UP000765509"/>
    </source>
</evidence>
<keyword evidence="1" id="KW-0472">Membrane</keyword>
<keyword evidence="3" id="KW-1185">Reference proteome</keyword>
<name>A0A9Q3EG43_9BASI</name>
<feature type="transmembrane region" description="Helical" evidence="1">
    <location>
        <begin position="60"/>
        <end position="82"/>
    </location>
</feature>
<keyword evidence="1" id="KW-1133">Transmembrane helix</keyword>
<gene>
    <name evidence="2" type="ORF">O181_060309</name>
</gene>
<reference evidence="2" key="1">
    <citation type="submission" date="2021-03" db="EMBL/GenBank/DDBJ databases">
        <title>Draft genome sequence of rust myrtle Austropuccinia psidii MF-1, a brazilian biotype.</title>
        <authorList>
            <person name="Quecine M.C."/>
            <person name="Pachon D.M.R."/>
            <person name="Bonatelli M.L."/>
            <person name="Correr F.H."/>
            <person name="Franceschini L.M."/>
            <person name="Leite T.F."/>
            <person name="Margarido G.R.A."/>
            <person name="Almeida C.A."/>
            <person name="Ferrarezi J.A."/>
            <person name="Labate C.A."/>
        </authorList>
    </citation>
    <scope>NUCLEOTIDE SEQUENCE</scope>
    <source>
        <strain evidence="2">MF-1</strain>
    </source>
</reference>
<protein>
    <submittedName>
        <fullName evidence="2">Uncharacterized protein</fullName>
    </submittedName>
</protein>